<dbReference type="GO" id="GO:0005506">
    <property type="term" value="F:iron ion binding"/>
    <property type="evidence" value="ECO:0007669"/>
    <property type="project" value="InterPro"/>
</dbReference>
<evidence type="ECO:0000313" key="7">
    <source>
        <dbReference type="EMBL" id="SVA97128.1"/>
    </source>
</evidence>
<dbReference type="InterPro" id="IPR023119">
    <property type="entry name" value="Multihaem_cyt_PRC_cyt_su-like"/>
</dbReference>
<name>A0A382A6G3_9ZZZZ</name>
<dbReference type="Gene3D" id="1.10.468.10">
    <property type="entry name" value="Photosynthetic Reaction Center, subunit C, domain 2"/>
    <property type="match status" value="1"/>
</dbReference>
<dbReference type="InterPro" id="IPR036280">
    <property type="entry name" value="Multihaem_cyt_sf"/>
</dbReference>
<dbReference type="GO" id="GO:0030077">
    <property type="term" value="C:plasma membrane light-harvesting complex"/>
    <property type="evidence" value="ECO:0007669"/>
    <property type="project" value="InterPro"/>
</dbReference>
<dbReference type="NCBIfam" id="NF033196">
    <property type="entry name" value="c_type_nonphoto"/>
    <property type="match status" value="1"/>
</dbReference>
<dbReference type="EMBL" id="UINC01024112">
    <property type="protein sequence ID" value="SVA97128.1"/>
    <property type="molecule type" value="Genomic_DNA"/>
</dbReference>
<proteinExistence type="predicted"/>
<keyword evidence="6" id="KW-0408">Iron</keyword>
<dbReference type="GO" id="GO:0020037">
    <property type="term" value="F:heme binding"/>
    <property type="evidence" value="ECO:0007669"/>
    <property type="project" value="InterPro"/>
</dbReference>
<keyword evidence="3" id="KW-0349">Heme</keyword>
<keyword evidence="2" id="KW-0602">Photosynthesis</keyword>
<accession>A0A382A6G3</accession>
<evidence type="ECO:0000256" key="3">
    <source>
        <dbReference type="ARBA" id="ARBA00022617"/>
    </source>
</evidence>
<evidence type="ECO:0008006" key="8">
    <source>
        <dbReference type="Google" id="ProtNLM"/>
    </source>
</evidence>
<gene>
    <name evidence="7" type="ORF">METZ01_LOCUS149982</name>
</gene>
<dbReference type="InterPro" id="IPR003158">
    <property type="entry name" value="Photosyn_RC_cyt_c-su"/>
</dbReference>
<dbReference type="SUPFAM" id="SSF48695">
    <property type="entry name" value="Multiheme cytochromes"/>
    <property type="match status" value="1"/>
</dbReference>
<reference evidence="7" key="1">
    <citation type="submission" date="2018-05" db="EMBL/GenBank/DDBJ databases">
        <authorList>
            <person name="Lanie J.A."/>
            <person name="Ng W.-L."/>
            <person name="Kazmierczak K.M."/>
            <person name="Andrzejewski T.M."/>
            <person name="Davidsen T.M."/>
            <person name="Wayne K.J."/>
            <person name="Tettelin H."/>
            <person name="Glass J.I."/>
            <person name="Rusch D."/>
            <person name="Podicherti R."/>
            <person name="Tsui H.-C.T."/>
            <person name="Winkler M.E."/>
        </authorList>
    </citation>
    <scope>NUCLEOTIDE SEQUENCE</scope>
</reference>
<protein>
    <recommendedName>
        <fullName evidence="8">C-type cytochrome</fullName>
    </recommendedName>
</protein>
<organism evidence="7">
    <name type="scientific">marine metagenome</name>
    <dbReference type="NCBI Taxonomy" id="408172"/>
    <lineage>
        <taxon>unclassified sequences</taxon>
        <taxon>metagenomes</taxon>
        <taxon>ecological metagenomes</taxon>
    </lineage>
</organism>
<evidence type="ECO:0000256" key="1">
    <source>
        <dbReference type="ARBA" id="ARBA00022448"/>
    </source>
</evidence>
<dbReference type="GO" id="GO:0009055">
    <property type="term" value="F:electron transfer activity"/>
    <property type="evidence" value="ECO:0007669"/>
    <property type="project" value="InterPro"/>
</dbReference>
<evidence type="ECO:0000256" key="4">
    <source>
        <dbReference type="ARBA" id="ARBA00022723"/>
    </source>
</evidence>
<keyword evidence="4" id="KW-0479">Metal-binding</keyword>
<keyword evidence="1" id="KW-0813">Transport</keyword>
<evidence type="ECO:0000256" key="6">
    <source>
        <dbReference type="ARBA" id="ARBA00023004"/>
    </source>
</evidence>
<dbReference type="AlphaFoldDB" id="A0A382A6G3"/>
<evidence type="ECO:0000256" key="5">
    <source>
        <dbReference type="ARBA" id="ARBA00022982"/>
    </source>
</evidence>
<evidence type="ECO:0000256" key="2">
    <source>
        <dbReference type="ARBA" id="ARBA00022531"/>
    </source>
</evidence>
<keyword evidence="5" id="KW-0249">Electron transport</keyword>
<dbReference type="GO" id="GO:0019684">
    <property type="term" value="P:photosynthesis, light reaction"/>
    <property type="evidence" value="ECO:0007669"/>
    <property type="project" value="InterPro"/>
</dbReference>
<dbReference type="Pfam" id="PF02276">
    <property type="entry name" value="CytoC_RC"/>
    <property type="match status" value="1"/>
</dbReference>
<sequence>MKRLINLITILSVITTHGIMQDQPKNLQVLKFESERKLKKYMKEIGKDLGVKCTFCHDLNDKSIDTEHKLVAREMMKMQMDLNKQYFAMIGDSLLKHENTLQISCWTCHRGNKEPQLFRPKN</sequence>